<dbReference type="AlphaFoldDB" id="A0A072NIM7"/>
<keyword evidence="1" id="KW-0472">Membrane</keyword>
<organism evidence="2 3">
    <name type="scientific">Schinkia azotoformans MEV2011</name>
    <dbReference type="NCBI Taxonomy" id="1348973"/>
    <lineage>
        <taxon>Bacteria</taxon>
        <taxon>Bacillati</taxon>
        <taxon>Bacillota</taxon>
        <taxon>Bacilli</taxon>
        <taxon>Bacillales</taxon>
        <taxon>Bacillaceae</taxon>
        <taxon>Calidifontibacillus/Schinkia group</taxon>
        <taxon>Schinkia</taxon>
    </lineage>
</organism>
<comment type="caution">
    <text evidence="2">The sequence shown here is derived from an EMBL/GenBank/DDBJ whole genome shotgun (WGS) entry which is preliminary data.</text>
</comment>
<dbReference type="OrthoDB" id="1683460at2"/>
<name>A0A072NIM7_SCHAZ</name>
<feature type="transmembrane region" description="Helical" evidence="1">
    <location>
        <begin position="97"/>
        <end position="120"/>
    </location>
</feature>
<evidence type="ECO:0000256" key="1">
    <source>
        <dbReference type="SAM" id="Phobius"/>
    </source>
</evidence>
<feature type="transmembrane region" description="Helical" evidence="1">
    <location>
        <begin position="73"/>
        <end position="91"/>
    </location>
</feature>
<keyword evidence="1" id="KW-1133">Transmembrane helix</keyword>
<accession>A0A072NIM7</accession>
<evidence type="ECO:0000313" key="2">
    <source>
        <dbReference type="EMBL" id="KEF36738.1"/>
    </source>
</evidence>
<dbReference type="InterPro" id="IPR048147">
    <property type="entry name" value="CBO0543-like"/>
</dbReference>
<feature type="transmembrane region" description="Helical" evidence="1">
    <location>
        <begin position="32"/>
        <end position="52"/>
    </location>
</feature>
<protein>
    <submittedName>
        <fullName evidence="2">Uncharacterized protein</fullName>
    </submittedName>
</protein>
<evidence type="ECO:0000313" key="3">
    <source>
        <dbReference type="Proteomes" id="UP000027936"/>
    </source>
</evidence>
<dbReference type="RefSeq" id="WP_035197647.1">
    <property type="nucleotide sequence ID" value="NZ_JJRY01000022.1"/>
</dbReference>
<dbReference type="EMBL" id="JJRY01000022">
    <property type="protein sequence ID" value="KEF36738.1"/>
    <property type="molecule type" value="Genomic_DNA"/>
</dbReference>
<dbReference type="Proteomes" id="UP000027936">
    <property type="component" value="Unassembled WGS sequence"/>
</dbReference>
<feature type="transmembrane region" description="Helical" evidence="1">
    <location>
        <begin position="7"/>
        <end position="26"/>
    </location>
</feature>
<feature type="transmembrane region" description="Helical" evidence="1">
    <location>
        <begin position="132"/>
        <end position="154"/>
    </location>
</feature>
<dbReference type="NCBIfam" id="NF041644">
    <property type="entry name" value="CBO0543_fam"/>
    <property type="match status" value="1"/>
</dbReference>
<sequence length="162" mass="20008">MAYRKERVVIASAYALSAFLLLNFVPKNKVRYAIVPFLFKQVITWIFGLLVAEKKLIQYPYRPFFRKAYKGSFCFEYFFYPTLSILYNLYYPEKKNIWIKMLYCIIHTSFVVGNEVLIVKYTKIIRYKKWKWYWSFITICISNYISHIFFRWFFNKKIHEYF</sequence>
<proteinExistence type="predicted"/>
<keyword evidence="1" id="KW-0812">Transmembrane</keyword>
<gene>
    <name evidence="2" type="ORF">M670_03989</name>
</gene>
<reference evidence="2 3" key="1">
    <citation type="submission" date="2014-04" db="EMBL/GenBank/DDBJ databases">
        <title>Draft genome sequence of Bacillus azotoformans MEV2011, a (co-) denitrifying strain unable to grow in the presence of oxygen.</title>
        <authorList>
            <person name="Nielsen M."/>
            <person name="Schreiber L."/>
            <person name="Finster K."/>
            <person name="Schramm A."/>
        </authorList>
    </citation>
    <scope>NUCLEOTIDE SEQUENCE [LARGE SCALE GENOMIC DNA]</scope>
    <source>
        <strain evidence="2 3">MEV2011</strain>
    </source>
</reference>